<dbReference type="InterPro" id="IPR023631">
    <property type="entry name" value="Amidase_dom"/>
</dbReference>
<dbReference type="PROSITE" id="PS51257">
    <property type="entry name" value="PROKAR_LIPOPROTEIN"/>
    <property type="match status" value="1"/>
</dbReference>
<dbReference type="InterPro" id="IPR036928">
    <property type="entry name" value="AS_sf"/>
</dbReference>
<name>W9XIV6_9EURO</name>
<dbReference type="Proteomes" id="UP000019478">
    <property type="component" value="Unassembled WGS sequence"/>
</dbReference>
<reference evidence="2 3" key="1">
    <citation type="submission" date="2013-03" db="EMBL/GenBank/DDBJ databases">
        <title>The Genome Sequence of Capronia epimyces CBS 606.96.</title>
        <authorList>
            <consortium name="The Broad Institute Genomics Platform"/>
            <person name="Cuomo C."/>
            <person name="de Hoog S."/>
            <person name="Gorbushina A."/>
            <person name="Walker B."/>
            <person name="Young S.K."/>
            <person name="Zeng Q."/>
            <person name="Gargeya S."/>
            <person name="Fitzgerald M."/>
            <person name="Haas B."/>
            <person name="Abouelleil A."/>
            <person name="Allen A.W."/>
            <person name="Alvarado L."/>
            <person name="Arachchi H.M."/>
            <person name="Berlin A.M."/>
            <person name="Chapman S.B."/>
            <person name="Gainer-Dewar J."/>
            <person name="Goldberg J."/>
            <person name="Griggs A."/>
            <person name="Gujja S."/>
            <person name="Hansen M."/>
            <person name="Howarth C."/>
            <person name="Imamovic A."/>
            <person name="Ireland A."/>
            <person name="Larimer J."/>
            <person name="McCowan C."/>
            <person name="Murphy C."/>
            <person name="Pearson M."/>
            <person name="Poon T.W."/>
            <person name="Priest M."/>
            <person name="Roberts A."/>
            <person name="Saif S."/>
            <person name="Shea T."/>
            <person name="Sisk P."/>
            <person name="Sykes S."/>
            <person name="Wortman J."/>
            <person name="Nusbaum C."/>
            <person name="Birren B."/>
        </authorList>
    </citation>
    <scope>NUCLEOTIDE SEQUENCE [LARGE SCALE GENOMIC DNA]</scope>
    <source>
        <strain evidence="2 3">CBS 606.96</strain>
    </source>
</reference>
<dbReference type="AlphaFoldDB" id="W9XIV6"/>
<accession>W9XIV6</accession>
<proteinExistence type="predicted"/>
<dbReference type="Gene3D" id="3.90.1300.10">
    <property type="entry name" value="Amidase signature (AS) domain"/>
    <property type="match status" value="1"/>
</dbReference>
<dbReference type="STRING" id="1182542.W9XIV6"/>
<dbReference type="SUPFAM" id="SSF75304">
    <property type="entry name" value="Amidase signature (AS) enzymes"/>
    <property type="match status" value="1"/>
</dbReference>
<protein>
    <recommendedName>
        <fullName evidence="1">Amidase domain-containing protein</fullName>
    </recommendedName>
</protein>
<dbReference type="Pfam" id="PF01425">
    <property type="entry name" value="Amidase"/>
    <property type="match status" value="1"/>
</dbReference>
<dbReference type="EMBL" id="AMGY01000011">
    <property type="protein sequence ID" value="EXJ77290.1"/>
    <property type="molecule type" value="Genomic_DNA"/>
</dbReference>
<sequence>MATADRMQTTAGSWALLGCIVPKDAHIVSLLRKAGAVILGKANLDEWAGMRGSIYSLGYSARGGQCRNPYLLNRSANGSSSGSAVSVSANIVPLAFGTETDCSIISPGMVNGVVAIKPTVGLTSRGGVIPISETQDSIGPFGRCVADAARALDVIAGPDPDDKFSTQPERWQPKSYCNFLADRHALKGAKFGLPIKRFWEVAPFPQRAVAEKVLRLITDAGADIISVDMPCAEERLNKDGVWDWERYGDKHPEIAEITVSKVQTYYLMNEYLAKLKNTPIKTLEDIVRFNDENRGSEGGHAGDLPPFPDGQRLFRQCVETKGVKDKTYYDALTHIQSQCRGNGIDAALRHFDALLFCDVKAGGIQIAAQAGYPVLTIPIGLDPDGMPVPLTLQHTAWQEDKLVKWASAIEDLLRTHNEENSTPLSSRRSRIGRVPPSYMNHLRKNIPVDLDYQWPGRHPDQGC</sequence>
<dbReference type="OrthoDB" id="566138at2759"/>
<feature type="domain" description="Amidase" evidence="1">
    <location>
        <begin position="6"/>
        <end position="235"/>
    </location>
</feature>
<dbReference type="RefSeq" id="XP_007738728.1">
    <property type="nucleotide sequence ID" value="XM_007740538.1"/>
</dbReference>
<comment type="caution">
    <text evidence="2">The sequence shown here is derived from an EMBL/GenBank/DDBJ whole genome shotgun (WGS) entry which is preliminary data.</text>
</comment>
<evidence type="ECO:0000259" key="1">
    <source>
        <dbReference type="Pfam" id="PF01425"/>
    </source>
</evidence>
<evidence type="ECO:0000313" key="2">
    <source>
        <dbReference type="EMBL" id="EXJ77290.1"/>
    </source>
</evidence>
<organism evidence="2 3">
    <name type="scientific">Capronia epimyces CBS 606.96</name>
    <dbReference type="NCBI Taxonomy" id="1182542"/>
    <lineage>
        <taxon>Eukaryota</taxon>
        <taxon>Fungi</taxon>
        <taxon>Dikarya</taxon>
        <taxon>Ascomycota</taxon>
        <taxon>Pezizomycotina</taxon>
        <taxon>Eurotiomycetes</taxon>
        <taxon>Chaetothyriomycetidae</taxon>
        <taxon>Chaetothyriales</taxon>
        <taxon>Herpotrichiellaceae</taxon>
        <taxon>Capronia</taxon>
    </lineage>
</organism>
<evidence type="ECO:0000313" key="3">
    <source>
        <dbReference type="Proteomes" id="UP000019478"/>
    </source>
</evidence>
<keyword evidence="3" id="KW-1185">Reference proteome</keyword>
<dbReference type="GeneID" id="19174528"/>
<dbReference type="eggNOG" id="KOG1211">
    <property type="taxonomic scope" value="Eukaryota"/>
</dbReference>
<dbReference type="PANTHER" id="PTHR42678:SF37">
    <property type="entry name" value="AMIDASE C869.01-RELATED"/>
    <property type="match status" value="1"/>
</dbReference>
<gene>
    <name evidence="2" type="ORF">A1O3_10448</name>
</gene>
<dbReference type="PANTHER" id="PTHR42678">
    <property type="entry name" value="AMIDASE"/>
    <property type="match status" value="1"/>
</dbReference>
<dbReference type="HOGENOM" id="CLU_009600_14_4_1"/>